<dbReference type="Proteomes" id="UP001489004">
    <property type="component" value="Unassembled WGS sequence"/>
</dbReference>
<sequence>MMMASAVLCTAGVEAGGVFAAGNMASHMLTQSAFAGQTCLVRQAARRVPRAGRPARLSTVAMGTKKINAYDKDWSKGFFGTGYFREEADQNVDSYLKRIEKKKILSGVEGLGLLSKAEKAGLTLTQIEKLGLLSTAERLGLLTTLEKLLVAEPGQVSSLSIPFLLATLGALVVIPDDNVALAVVKYTTAALLGGVAVTFFAGGFLLASLQDD</sequence>
<dbReference type="Pfam" id="PF06549">
    <property type="entry name" value="DUF1118"/>
    <property type="match status" value="1"/>
</dbReference>
<comment type="caution">
    <text evidence="2">The sequence shown here is derived from an EMBL/GenBank/DDBJ whole genome shotgun (WGS) entry which is preliminary data.</text>
</comment>
<name>A0AAW1PYL3_9CHLO</name>
<feature type="transmembrane region" description="Helical" evidence="1">
    <location>
        <begin position="156"/>
        <end position="174"/>
    </location>
</feature>
<keyword evidence="1" id="KW-1133">Transmembrane helix</keyword>
<reference evidence="2 3" key="1">
    <citation type="journal article" date="2024" name="Nat. Commun.">
        <title>Phylogenomics reveals the evolutionary origins of lichenization in chlorophyte algae.</title>
        <authorList>
            <person name="Puginier C."/>
            <person name="Libourel C."/>
            <person name="Otte J."/>
            <person name="Skaloud P."/>
            <person name="Haon M."/>
            <person name="Grisel S."/>
            <person name="Petersen M."/>
            <person name="Berrin J.G."/>
            <person name="Delaux P.M."/>
            <person name="Dal Grande F."/>
            <person name="Keller J."/>
        </authorList>
    </citation>
    <scope>NUCLEOTIDE SEQUENCE [LARGE SCALE GENOMIC DNA]</scope>
    <source>
        <strain evidence="2 3">SAG 2043</strain>
    </source>
</reference>
<protein>
    <submittedName>
        <fullName evidence="2">Uncharacterized protein</fullName>
    </submittedName>
</protein>
<evidence type="ECO:0000313" key="3">
    <source>
        <dbReference type="Proteomes" id="UP001489004"/>
    </source>
</evidence>
<feature type="transmembrane region" description="Helical" evidence="1">
    <location>
        <begin position="186"/>
        <end position="209"/>
    </location>
</feature>
<keyword evidence="1" id="KW-0472">Membrane</keyword>
<gene>
    <name evidence="2" type="ORF">WJX72_009598</name>
</gene>
<evidence type="ECO:0000256" key="1">
    <source>
        <dbReference type="SAM" id="Phobius"/>
    </source>
</evidence>
<keyword evidence="1" id="KW-0812">Transmembrane</keyword>
<proteinExistence type="predicted"/>
<dbReference type="AlphaFoldDB" id="A0AAW1PYL3"/>
<evidence type="ECO:0000313" key="2">
    <source>
        <dbReference type="EMBL" id="KAK9814674.1"/>
    </source>
</evidence>
<dbReference type="InterPro" id="IPR009500">
    <property type="entry name" value="DUF1118"/>
</dbReference>
<organism evidence="2 3">
    <name type="scientific">[Myrmecia] bisecta</name>
    <dbReference type="NCBI Taxonomy" id="41462"/>
    <lineage>
        <taxon>Eukaryota</taxon>
        <taxon>Viridiplantae</taxon>
        <taxon>Chlorophyta</taxon>
        <taxon>core chlorophytes</taxon>
        <taxon>Trebouxiophyceae</taxon>
        <taxon>Trebouxiales</taxon>
        <taxon>Trebouxiaceae</taxon>
        <taxon>Myrmecia</taxon>
    </lineage>
</organism>
<accession>A0AAW1PYL3</accession>
<keyword evidence="3" id="KW-1185">Reference proteome</keyword>
<dbReference type="EMBL" id="JALJOR010000007">
    <property type="protein sequence ID" value="KAK9814674.1"/>
    <property type="molecule type" value="Genomic_DNA"/>
</dbReference>